<dbReference type="Proteomes" id="UP000324222">
    <property type="component" value="Unassembled WGS sequence"/>
</dbReference>
<evidence type="ECO:0000313" key="3">
    <source>
        <dbReference type="Proteomes" id="UP000324222"/>
    </source>
</evidence>
<organism evidence="2 3">
    <name type="scientific">Portunus trituberculatus</name>
    <name type="common">Swimming crab</name>
    <name type="synonym">Neptunus trituberculatus</name>
    <dbReference type="NCBI Taxonomy" id="210409"/>
    <lineage>
        <taxon>Eukaryota</taxon>
        <taxon>Metazoa</taxon>
        <taxon>Ecdysozoa</taxon>
        <taxon>Arthropoda</taxon>
        <taxon>Crustacea</taxon>
        <taxon>Multicrustacea</taxon>
        <taxon>Malacostraca</taxon>
        <taxon>Eumalacostraca</taxon>
        <taxon>Eucarida</taxon>
        <taxon>Decapoda</taxon>
        <taxon>Pleocyemata</taxon>
        <taxon>Brachyura</taxon>
        <taxon>Eubrachyura</taxon>
        <taxon>Portunoidea</taxon>
        <taxon>Portunidae</taxon>
        <taxon>Portuninae</taxon>
        <taxon>Portunus</taxon>
    </lineage>
</organism>
<protein>
    <submittedName>
        <fullName evidence="2">Uncharacterized protein</fullName>
    </submittedName>
</protein>
<reference evidence="2 3" key="1">
    <citation type="submission" date="2019-05" db="EMBL/GenBank/DDBJ databases">
        <title>Another draft genome of Portunus trituberculatus and its Hox gene families provides insights of decapod evolution.</title>
        <authorList>
            <person name="Jeong J.-H."/>
            <person name="Song I."/>
            <person name="Kim S."/>
            <person name="Choi T."/>
            <person name="Kim D."/>
            <person name="Ryu S."/>
            <person name="Kim W."/>
        </authorList>
    </citation>
    <scope>NUCLEOTIDE SEQUENCE [LARGE SCALE GENOMIC DNA]</scope>
    <source>
        <tissue evidence="2">Muscle</tissue>
    </source>
</reference>
<dbReference type="AlphaFoldDB" id="A0A5B7FD01"/>
<evidence type="ECO:0000313" key="2">
    <source>
        <dbReference type="EMBL" id="MPC43427.1"/>
    </source>
</evidence>
<comment type="caution">
    <text evidence="2">The sequence shown here is derived from an EMBL/GenBank/DDBJ whole genome shotgun (WGS) entry which is preliminary data.</text>
</comment>
<name>A0A5B7FD01_PORTR</name>
<keyword evidence="3" id="KW-1185">Reference proteome</keyword>
<dbReference type="EMBL" id="VSRR010005828">
    <property type="protein sequence ID" value="MPC43427.1"/>
    <property type="molecule type" value="Genomic_DNA"/>
</dbReference>
<proteinExistence type="predicted"/>
<gene>
    <name evidence="2" type="ORF">E2C01_037074</name>
</gene>
<evidence type="ECO:0000256" key="1">
    <source>
        <dbReference type="SAM" id="MobiDB-lite"/>
    </source>
</evidence>
<accession>A0A5B7FD01</accession>
<feature type="region of interest" description="Disordered" evidence="1">
    <location>
        <begin position="15"/>
        <end position="47"/>
    </location>
</feature>
<sequence>MVHSVASFMASCSAQCHHNQKTRTHPPPDSMEGALISSSGLLPPGTI</sequence>